<accession>A0ABQ9HE02</accession>
<reference evidence="1 2" key="1">
    <citation type="submission" date="2023-02" db="EMBL/GenBank/DDBJ databases">
        <title>LHISI_Scaffold_Assembly.</title>
        <authorList>
            <person name="Stuart O.P."/>
            <person name="Cleave R."/>
            <person name="Magrath M.J.L."/>
            <person name="Mikheyev A.S."/>
        </authorList>
    </citation>
    <scope>NUCLEOTIDE SEQUENCE [LARGE SCALE GENOMIC DNA]</scope>
    <source>
        <strain evidence="1">Daus_M_001</strain>
        <tissue evidence="1">Leg muscle</tissue>
    </source>
</reference>
<protein>
    <submittedName>
        <fullName evidence="1">Uncharacterized protein</fullName>
    </submittedName>
</protein>
<evidence type="ECO:0000313" key="2">
    <source>
        <dbReference type="Proteomes" id="UP001159363"/>
    </source>
</evidence>
<gene>
    <name evidence="1" type="ORF">PR048_014311</name>
</gene>
<proteinExistence type="predicted"/>
<keyword evidence="2" id="KW-1185">Reference proteome</keyword>
<comment type="caution">
    <text evidence="1">The sequence shown here is derived from an EMBL/GenBank/DDBJ whole genome shotgun (WGS) entry which is preliminary data.</text>
</comment>
<dbReference type="EMBL" id="JARBHB010000005">
    <property type="protein sequence ID" value="KAJ8882500.1"/>
    <property type="molecule type" value="Genomic_DNA"/>
</dbReference>
<sequence>MKFLVEYQLILIKPILEATADIPGISIEFIPGGKENITTTIYKNRKQHCYNLRRQKPNILNLIGDIASQPMEKFILLQAKNI</sequence>
<dbReference type="Proteomes" id="UP001159363">
    <property type="component" value="Chromosome 4"/>
</dbReference>
<organism evidence="1 2">
    <name type="scientific">Dryococelus australis</name>
    <dbReference type="NCBI Taxonomy" id="614101"/>
    <lineage>
        <taxon>Eukaryota</taxon>
        <taxon>Metazoa</taxon>
        <taxon>Ecdysozoa</taxon>
        <taxon>Arthropoda</taxon>
        <taxon>Hexapoda</taxon>
        <taxon>Insecta</taxon>
        <taxon>Pterygota</taxon>
        <taxon>Neoptera</taxon>
        <taxon>Polyneoptera</taxon>
        <taxon>Phasmatodea</taxon>
        <taxon>Verophasmatodea</taxon>
        <taxon>Anareolatae</taxon>
        <taxon>Phasmatidae</taxon>
        <taxon>Eurycanthinae</taxon>
        <taxon>Dryococelus</taxon>
    </lineage>
</organism>
<evidence type="ECO:0000313" key="1">
    <source>
        <dbReference type="EMBL" id="KAJ8882500.1"/>
    </source>
</evidence>
<name>A0ABQ9HE02_9NEOP</name>